<dbReference type="OrthoDB" id="5396420at2759"/>
<evidence type="ECO:0000256" key="1">
    <source>
        <dbReference type="SAM" id="MobiDB-lite"/>
    </source>
</evidence>
<dbReference type="SUPFAM" id="SSF53474">
    <property type="entry name" value="alpha/beta-Hydrolases"/>
    <property type="match status" value="1"/>
</dbReference>
<gene>
    <name evidence="2" type="ORF">E4U56_000805</name>
</gene>
<dbReference type="AlphaFoldDB" id="A0A9P7N010"/>
<dbReference type="Gene3D" id="3.40.50.1820">
    <property type="entry name" value="alpha/beta hydrolase"/>
    <property type="match status" value="1"/>
</dbReference>
<name>A0A9P7N010_9HYPO</name>
<protein>
    <recommendedName>
        <fullName evidence="4">Alpha/beta hydrolase fold-3 domain-containing protein</fullName>
    </recommendedName>
</protein>
<reference evidence="2" key="1">
    <citation type="journal article" date="2020" name="bioRxiv">
        <title>Whole genome comparisons of ergot fungi reveals the divergence and evolution of species within the genus Claviceps are the result of varying mechanisms driving genome evolution and host range expansion.</title>
        <authorList>
            <person name="Wyka S.A."/>
            <person name="Mondo S.J."/>
            <person name="Liu M."/>
            <person name="Dettman J."/>
            <person name="Nalam V."/>
            <person name="Broders K.D."/>
        </authorList>
    </citation>
    <scope>NUCLEOTIDE SEQUENCE</scope>
    <source>
        <strain evidence="2">CCC 1102</strain>
    </source>
</reference>
<dbReference type="Proteomes" id="UP000784919">
    <property type="component" value="Unassembled WGS sequence"/>
</dbReference>
<evidence type="ECO:0000313" key="2">
    <source>
        <dbReference type="EMBL" id="KAG5976983.1"/>
    </source>
</evidence>
<comment type="caution">
    <text evidence="2">The sequence shown here is derived from an EMBL/GenBank/DDBJ whole genome shotgun (WGS) entry which is preliminary data.</text>
</comment>
<accession>A0A9P7N010</accession>
<sequence>MTPWHQSCRLTCRLLLQAIRKRPYSTASTSTPERVEVRCASSGHITIDLFNVRRAASVTEPMIVHLPAFPGENTIPRLPSFLQNRPVASINYRWSPYSKLSAANVPLHWPTPLHDTVFAWSWLLKHLSPSGKNDRRDVYVYGSYLGATLATSLALTESYPDVKLGIRGLITYNGVYNWTMFLPDHKINTLGDETAKGPLPKPNEASHIYKIYQNMPILFERAPNLFDPFASPSMFFHSPALLVPRSFTMTSKEAAEIEHMDFMDDMNSMYSMGDMGGVGGMDGMDGMEPKPLRIPRLGHLEYPPRYSTLQLPETLIVYDSAPRSAGATAAGKSNTSSNSFQTQAIEFAEMMRVRGAEDTSTFDKSTIIDHSFQTKAVGIAESPQRRGAENTVTDSVTGSASRSVRLVDAGPETQSIEPGDTACKVISAWMENTIHNE</sequence>
<proteinExistence type="predicted"/>
<feature type="region of interest" description="Disordered" evidence="1">
    <location>
        <begin position="379"/>
        <end position="401"/>
    </location>
</feature>
<dbReference type="EMBL" id="SRPS01000012">
    <property type="protein sequence ID" value="KAG5976983.1"/>
    <property type="molecule type" value="Genomic_DNA"/>
</dbReference>
<feature type="compositionally biased region" description="Polar residues" evidence="1">
    <location>
        <begin position="390"/>
        <end position="401"/>
    </location>
</feature>
<evidence type="ECO:0008006" key="4">
    <source>
        <dbReference type="Google" id="ProtNLM"/>
    </source>
</evidence>
<organism evidence="2 3">
    <name type="scientific">Claviceps arundinis</name>
    <dbReference type="NCBI Taxonomy" id="1623583"/>
    <lineage>
        <taxon>Eukaryota</taxon>
        <taxon>Fungi</taxon>
        <taxon>Dikarya</taxon>
        <taxon>Ascomycota</taxon>
        <taxon>Pezizomycotina</taxon>
        <taxon>Sordariomycetes</taxon>
        <taxon>Hypocreomycetidae</taxon>
        <taxon>Hypocreales</taxon>
        <taxon>Clavicipitaceae</taxon>
        <taxon>Claviceps</taxon>
    </lineage>
</organism>
<evidence type="ECO:0000313" key="3">
    <source>
        <dbReference type="Proteomes" id="UP000784919"/>
    </source>
</evidence>
<dbReference type="InterPro" id="IPR029058">
    <property type="entry name" value="AB_hydrolase_fold"/>
</dbReference>